<dbReference type="InterPro" id="IPR014922">
    <property type="entry name" value="YdhG-like"/>
</dbReference>
<evidence type="ECO:0000313" key="4">
    <source>
        <dbReference type="Proteomes" id="UP000198963"/>
    </source>
</evidence>
<sequence length="199" mass="22952">MKKVTSVEAYIEAHSHFSDALTVLRNIINTTALEETLKWSMPTYCLNGKNVLGIGAFKNHFCIWFHQGVFLKDTKQLLHNAQEEKTKAMRQMRFKTKDDIIKTDVLAYVKEAIENQRLGKEIKPKRNIKPVILPVELKEVLNQNVDLKTAFETLSLSKQREYSEHIASAKRETTKQTRLEKIIPLILKGVGLHDKYKSC</sequence>
<dbReference type="SUPFAM" id="SSF159888">
    <property type="entry name" value="YdhG-like"/>
    <property type="match status" value="1"/>
</dbReference>
<name>A0A1H1WR27_9FLAO</name>
<feature type="domain" description="YdhG-like" evidence="2">
    <location>
        <begin position="20"/>
        <end position="113"/>
    </location>
</feature>
<dbReference type="RefSeq" id="WP_092447394.1">
    <property type="nucleotide sequence ID" value="NZ_LT629774.1"/>
</dbReference>
<accession>A0A1H1WR27</accession>
<evidence type="ECO:0000259" key="2">
    <source>
        <dbReference type="Pfam" id="PF08818"/>
    </source>
</evidence>
<proteinExistence type="predicted"/>
<dbReference type="InterPro" id="IPR016786">
    <property type="entry name" value="YdeI_bac"/>
</dbReference>
<dbReference type="AlphaFoldDB" id="A0A1H1WR27"/>
<keyword evidence="4" id="KW-1185">Reference proteome</keyword>
<organism evidence="3 4">
    <name type="scientific">Winogradskyella sediminis</name>
    <dbReference type="NCBI Taxonomy" id="1382466"/>
    <lineage>
        <taxon>Bacteria</taxon>
        <taxon>Pseudomonadati</taxon>
        <taxon>Bacteroidota</taxon>
        <taxon>Flavobacteriia</taxon>
        <taxon>Flavobacteriales</taxon>
        <taxon>Flavobacteriaceae</taxon>
        <taxon>Winogradskyella</taxon>
    </lineage>
</organism>
<reference evidence="3 4" key="1">
    <citation type="submission" date="2016-10" db="EMBL/GenBank/DDBJ databases">
        <authorList>
            <person name="Varghese N."/>
            <person name="Submissions S."/>
        </authorList>
    </citation>
    <scope>NUCLEOTIDE SEQUENCE [LARGE SCALE GENOMIC DNA]</scope>
    <source>
        <strain evidence="3 4">RHA_55</strain>
    </source>
</reference>
<feature type="coiled-coil region" evidence="1">
    <location>
        <begin position="71"/>
        <end position="98"/>
    </location>
</feature>
<gene>
    <name evidence="3" type="ORF">SAMN04489797_2939</name>
</gene>
<protein>
    <submittedName>
        <fullName evidence="3">Uncharacterized conserved protein YdeI, YjbR/CyaY-like superfamily, DUF1801 family</fullName>
    </submittedName>
</protein>
<dbReference type="Pfam" id="PF13376">
    <property type="entry name" value="OmdA"/>
    <property type="match status" value="1"/>
</dbReference>
<keyword evidence="1" id="KW-0175">Coiled coil</keyword>
<dbReference type="Proteomes" id="UP000198963">
    <property type="component" value="Chromosome I"/>
</dbReference>
<dbReference type="EMBL" id="LT629774">
    <property type="protein sequence ID" value="SDS98639.1"/>
    <property type="molecule type" value="Genomic_DNA"/>
</dbReference>
<evidence type="ECO:0000256" key="1">
    <source>
        <dbReference type="SAM" id="Coils"/>
    </source>
</evidence>
<evidence type="ECO:0000313" key="3">
    <source>
        <dbReference type="EMBL" id="SDS98639.1"/>
    </source>
</evidence>
<dbReference type="Pfam" id="PF08818">
    <property type="entry name" value="DUF1801"/>
    <property type="match status" value="1"/>
</dbReference>
<dbReference type="STRING" id="1249933.SAMN04489797_2939"/>
<dbReference type="PIRSF" id="PIRSF021308">
    <property type="entry name" value="UCP021308"/>
    <property type="match status" value="1"/>
</dbReference>
<dbReference type="Gene3D" id="3.90.1150.200">
    <property type="match status" value="1"/>
</dbReference>